<dbReference type="GO" id="GO:0005375">
    <property type="term" value="F:copper ion transmembrane transporter activity"/>
    <property type="evidence" value="ECO:0007669"/>
    <property type="project" value="UniProtKB-UniRule"/>
</dbReference>
<comment type="subcellular location">
    <subcellularLocation>
        <location evidence="4">Membrane</location>
        <topology evidence="4">Multi-pass membrane protein</topology>
    </subcellularLocation>
</comment>
<dbReference type="EMBL" id="JAEPRC010000341">
    <property type="protein sequence ID" value="KAG2199749.1"/>
    <property type="molecule type" value="Genomic_DNA"/>
</dbReference>
<evidence type="ECO:0000256" key="2">
    <source>
        <dbReference type="ARBA" id="ARBA00022989"/>
    </source>
</evidence>
<evidence type="ECO:0000313" key="6">
    <source>
        <dbReference type="Proteomes" id="UP000650833"/>
    </source>
</evidence>
<evidence type="ECO:0000313" key="5">
    <source>
        <dbReference type="EMBL" id="KAG2199749.1"/>
    </source>
</evidence>
<evidence type="ECO:0000256" key="1">
    <source>
        <dbReference type="ARBA" id="ARBA00022692"/>
    </source>
</evidence>
<keyword evidence="3 4" id="KW-0472">Membrane</keyword>
<keyword evidence="4" id="KW-0187">Copper transport</keyword>
<dbReference type="Proteomes" id="UP000650833">
    <property type="component" value="Unassembled WGS sequence"/>
</dbReference>
<name>A0A8H7V378_9FUNG</name>
<keyword evidence="4" id="KW-0186">Copper</keyword>
<keyword evidence="4" id="KW-0813">Transport</keyword>
<keyword evidence="1" id="KW-0812">Transmembrane</keyword>
<evidence type="ECO:0000256" key="4">
    <source>
        <dbReference type="RuleBase" id="RU367022"/>
    </source>
</evidence>
<comment type="caution">
    <text evidence="5">The sequence shown here is derived from an EMBL/GenBank/DDBJ whole genome shotgun (WGS) entry which is preliminary data.</text>
</comment>
<organism evidence="5 6">
    <name type="scientific">Mucor plumbeus</name>
    <dbReference type="NCBI Taxonomy" id="97098"/>
    <lineage>
        <taxon>Eukaryota</taxon>
        <taxon>Fungi</taxon>
        <taxon>Fungi incertae sedis</taxon>
        <taxon>Mucoromycota</taxon>
        <taxon>Mucoromycotina</taxon>
        <taxon>Mucoromycetes</taxon>
        <taxon>Mucorales</taxon>
        <taxon>Mucorineae</taxon>
        <taxon>Mucoraceae</taxon>
        <taxon>Mucor</taxon>
    </lineage>
</organism>
<proteinExistence type="inferred from homology"/>
<keyword evidence="4" id="KW-0406">Ion transport</keyword>
<dbReference type="InterPro" id="IPR007274">
    <property type="entry name" value="Cop_transporter"/>
</dbReference>
<keyword evidence="6" id="KW-1185">Reference proteome</keyword>
<dbReference type="OrthoDB" id="73901at2759"/>
<sequence>MENGKQWFHNDSNGLHLLFESFTLEDSNNIWTGYLLVWMICTIERCVTYHLDKKSSDAITRKRLFIILQRTLLYGIATTMRLLYMLVIMYFNTGLFILVVVSLTLSQLFFEVLKLKNHQQDDNGYSDLISTNDDIIIPKIVISNE</sequence>
<gene>
    <name evidence="5" type="ORF">INT46_008690</name>
</gene>
<reference evidence="5" key="1">
    <citation type="submission" date="2020-12" db="EMBL/GenBank/DDBJ databases">
        <title>Metabolic potential, ecology and presence of endohyphal bacteria is reflected in genomic diversity of Mucoromycotina.</title>
        <authorList>
            <person name="Muszewska A."/>
            <person name="Okrasinska A."/>
            <person name="Steczkiewicz K."/>
            <person name="Drgas O."/>
            <person name="Orlowska M."/>
            <person name="Perlinska-Lenart U."/>
            <person name="Aleksandrzak-Piekarczyk T."/>
            <person name="Szatraj K."/>
            <person name="Zielenkiewicz U."/>
            <person name="Pilsyk S."/>
            <person name="Malc E."/>
            <person name="Mieczkowski P."/>
            <person name="Kruszewska J.S."/>
            <person name="Biernat P."/>
            <person name="Pawlowska J."/>
        </authorList>
    </citation>
    <scope>NUCLEOTIDE SEQUENCE</scope>
    <source>
        <strain evidence="5">CBS 226.32</strain>
    </source>
</reference>
<dbReference type="GO" id="GO:0016020">
    <property type="term" value="C:membrane"/>
    <property type="evidence" value="ECO:0007669"/>
    <property type="project" value="UniProtKB-SubCell"/>
</dbReference>
<evidence type="ECO:0000256" key="3">
    <source>
        <dbReference type="ARBA" id="ARBA00023136"/>
    </source>
</evidence>
<accession>A0A8H7V378</accession>
<comment type="similarity">
    <text evidence="4">Belongs to the copper transporter (Ctr) (TC 1.A.56) family. SLC31A subfamily.</text>
</comment>
<dbReference type="AlphaFoldDB" id="A0A8H7V378"/>
<dbReference type="Pfam" id="PF04145">
    <property type="entry name" value="Ctr"/>
    <property type="match status" value="1"/>
</dbReference>
<protein>
    <recommendedName>
        <fullName evidence="4">Copper transport protein</fullName>
    </recommendedName>
</protein>
<keyword evidence="2" id="KW-1133">Transmembrane helix</keyword>